<dbReference type="EMBL" id="JABVEC010000001">
    <property type="protein sequence ID" value="MBC6464254.1"/>
    <property type="molecule type" value="Genomic_DNA"/>
</dbReference>
<name>A0ABR7LHC1_9ACTN</name>
<evidence type="ECO:0008006" key="3">
    <source>
        <dbReference type="Google" id="ProtNLM"/>
    </source>
</evidence>
<comment type="caution">
    <text evidence="1">The sequence shown here is derived from an EMBL/GenBank/DDBJ whole genome shotgun (WGS) entry which is preliminary data.</text>
</comment>
<protein>
    <recommendedName>
        <fullName evidence="3">HK97 gp10 family phage protein</fullName>
    </recommendedName>
</protein>
<dbReference type="RefSeq" id="WP_187241189.1">
    <property type="nucleotide sequence ID" value="NZ_BAAAOK010000011.1"/>
</dbReference>
<organism evidence="1 2">
    <name type="scientific">Actinomadura alba</name>
    <dbReference type="NCBI Taxonomy" id="406431"/>
    <lineage>
        <taxon>Bacteria</taxon>
        <taxon>Bacillati</taxon>
        <taxon>Actinomycetota</taxon>
        <taxon>Actinomycetes</taxon>
        <taxon>Streptosporangiales</taxon>
        <taxon>Thermomonosporaceae</taxon>
        <taxon>Actinomadura</taxon>
    </lineage>
</organism>
<gene>
    <name evidence="1" type="ORF">HKK74_01885</name>
</gene>
<reference evidence="1 2" key="1">
    <citation type="submission" date="2020-06" db="EMBL/GenBank/DDBJ databases">
        <title>Actinomadura xiongansis sp. nov., isolated from soil of Baiyangdian.</title>
        <authorList>
            <person name="Zhang X."/>
        </authorList>
    </citation>
    <scope>NUCLEOTIDE SEQUENCE [LARGE SCALE GENOMIC DNA]</scope>
    <source>
        <strain evidence="1 2">HBUM206468</strain>
    </source>
</reference>
<proteinExistence type="predicted"/>
<sequence length="152" mass="17465">MIQVRVTGAEDFARLARRLRRAGGRELVDELRQELREAAEPAVLAARREVRALPARGPRTTRLRARTAAAVRLQASGRTGVRIQVPRTPSLGMMPRHLNRGRWRKPLWGDRAHWFTQTTRPGWFDRPMRDARPEFVDGARAAMDRVARRITD</sequence>
<accession>A0ABR7LHC1</accession>
<evidence type="ECO:0000313" key="2">
    <source>
        <dbReference type="Proteomes" id="UP000805614"/>
    </source>
</evidence>
<dbReference type="Proteomes" id="UP000805614">
    <property type="component" value="Unassembled WGS sequence"/>
</dbReference>
<evidence type="ECO:0000313" key="1">
    <source>
        <dbReference type="EMBL" id="MBC6464254.1"/>
    </source>
</evidence>
<keyword evidence="2" id="KW-1185">Reference proteome</keyword>